<dbReference type="EMBL" id="QGMY01000007">
    <property type="protein sequence ID" value="PWR72255.1"/>
    <property type="molecule type" value="Genomic_DNA"/>
</dbReference>
<dbReference type="RefSeq" id="WP_109968744.1">
    <property type="nucleotide sequence ID" value="NZ_CP176093.1"/>
</dbReference>
<dbReference type="GO" id="GO:0005829">
    <property type="term" value="C:cytosol"/>
    <property type="evidence" value="ECO:0007669"/>
    <property type="project" value="TreeGrafter"/>
</dbReference>
<sequence>MDPSHIQEITVHVGILVISTSRTEKEDKSGLAIKQLLNEANIQILYTSVIPDKIQAIRSGVIKALEICNCVILTGGTGITRDDCTIEAVEPLLEKHLDGFGELFRTKSFQEVGTRMVLSRAIAGTIGTNLIFCIPGSPNAATLATKEIIIPEIKHLLTHANK</sequence>
<dbReference type="InterPro" id="IPR008284">
    <property type="entry name" value="MoCF_biosynth_CS"/>
</dbReference>
<name>A0A2V2N119_9EURY</name>
<accession>A0A2V2N119</accession>
<protein>
    <submittedName>
        <fullName evidence="4">Molybdenum cofactor biosynthesis protein</fullName>
    </submittedName>
</protein>
<keyword evidence="5" id="KW-1185">Reference proteome</keyword>
<evidence type="ECO:0000313" key="4">
    <source>
        <dbReference type="EMBL" id="PWR72255.1"/>
    </source>
</evidence>
<evidence type="ECO:0000259" key="3">
    <source>
        <dbReference type="SMART" id="SM00852"/>
    </source>
</evidence>
<dbReference type="InterPro" id="IPR012245">
    <property type="entry name" value="MoaB"/>
</dbReference>
<dbReference type="OrthoDB" id="205337at2157"/>
<evidence type="ECO:0000256" key="1">
    <source>
        <dbReference type="ARBA" id="ARBA00006112"/>
    </source>
</evidence>
<dbReference type="GO" id="GO:0006777">
    <property type="term" value="P:Mo-molybdopterin cofactor biosynthetic process"/>
    <property type="evidence" value="ECO:0007669"/>
    <property type="project" value="UniProtKB-KW"/>
</dbReference>
<dbReference type="InterPro" id="IPR036425">
    <property type="entry name" value="MoaB/Mog-like_dom_sf"/>
</dbReference>
<dbReference type="NCBIfam" id="TIGR00177">
    <property type="entry name" value="molyb_syn"/>
    <property type="match status" value="1"/>
</dbReference>
<dbReference type="Proteomes" id="UP000245657">
    <property type="component" value="Unassembled WGS sequence"/>
</dbReference>
<comment type="similarity">
    <text evidence="1">Belongs to the MoaB/Mog family.</text>
</comment>
<dbReference type="GeneID" id="97547863"/>
<dbReference type="AlphaFoldDB" id="A0A2V2N119"/>
<dbReference type="InterPro" id="IPR001453">
    <property type="entry name" value="MoaB/Mog_dom"/>
</dbReference>
<evidence type="ECO:0000313" key="5">
    <source>
        <dbReference type="Proteomes" id="UP000245657"/>
    </source>
</evidence>
<feature type="domain" description="MoaB/Mog" evidence="3">
    <location>
        <begin position="14"/>
        <end position="156"/>
    </location>
</feature>
<gene>
    <name evidence="4" type="ORF">DK846_09770</name>
</gene>
<proteinExistence type="inferred from homology"/>
<dbReference type="PANTHER" id="PTHR43232:SF2">
    <property type="entry name" value="MOLYBDENUM COFACTOR BIOSYNTHESIS PROTEIN B"/>
    <property type="match status" value="1"/>
</dbReference>
<dbReference type="PROSITE" id="PS01078">
    <property type="entry name" value="MOCF_BIOSYNTHESIS_1"/>
    <property type="match status" value="1"/>
</dbReference>
<dbReference type="SMART" id="SM00852">
    <property type="entry name" value="MoCF_biosynth"/>
    <property type="match status" value="1"/>
</dbReference>
<dbReference type="SUPFAM" id="SSF53218">
    <property type="entry name" value="Molybdenum cofactor biosynthesis proteins"/>
    <property type="match status" value="1"/>
</dbReference>
<organism evidence="4 5">
    <name type="scientific">Methanospirillum lacunae</name>
    <dbReference type="NCBI Taxonomy" id="668570"/>
    <lineage>
        <taxon>Archaea</taxon>
        <taxon>Methanobacteriati</taxon>
        <taxon>Methanobacteriota</taxon>
        <taxon>Stenosarchaea group</taxon>
        <taxon>Methanomicrobia</taxon>
        <taxon>Methanomicrobiales</taxon>
        <taxon>Methanospirillaceae</taxon>
        <taxon>Methanospirillum</taxon>
    </lineage>
</organism>
<evidence type="ECO:0000256" key="2">
    <source>
        <dbReference type="ARBA" id="ARBA00023150"/>
    </source>
</evidence>
<keyword evidence="2" id="KW-0501">Molybdenum cofactor biosynthesis</keyword>
<reference evidence="4 5" key="1">
    <citation type="submission" date="2018-05" db="EMBL/GenBank/DDBJ databases">
        <title>Draft genome of Methanospirillum lacunae Ki8-1.</title>
        <authorList>
            <person name="Dueholm M.S."/>
            <person name="Nielsen P.H."/>
            <person name="Bakmann L.F."/>
            <person name="Otzen D.E."/>
        </authorList>
    </citation>
    <scope>NUCLEOTIDE SEQUENCE [LARGE SCALE GENOMIC DNA]</scope>
    <source>
        <strain evidence="4 5">Ki8-1</strain>
    </source>
</reference>
<dbReference type="Pfam" id="PF00994">
    <property type="entry name" value="MoCF_biosynth"/>
    <property type="match status" value="1"/>
</dbReference>
<dbReference type="PIRSF" id="PIRSF006443">
    <property type="entry name" value="MoaB"/>
    <property type="match status" value="1"/>
</dbReference>
<dbReference type="CDD" id="cd00886">
    <property type="entry name" value="MogA_MoaB"/>
    <property type="match status" value="1"/>
</dbReference>
<dbReference type="PANTHER" id="PTHR43232">
    <property type="entry name" value="MOLYBDENUM COFACTOR BIOSYNTHESIS PROTEIN B"/>
    <property type="match status" value="1"/>
</dbReference>
<dbReference type="Gene3D" id="3.40.980.10">
    <property type="entry name" value="MoaB/Mog-like domain"/>
    <property type="match status" value="1"/>
</dbReference>
<comment type="caution">
    <text evidence="4">The sequence shown here is derived from an EMBL/GenBank/DDBJ whole genome shotgun (WGS) entry which is preliminary data.</text>
</comment>